<evidence type="ECO:0000259" key="4">
    <source>
        <dbReference type="SMART" id="SM01043"/>
    </source>
</evidence>
<evidence type="ECO:0000313" key="5">
    <source>
        <dbReference type="EMBL" id="TCO83690.1"/>
    </source>
</evidence>
<comment type="similarity">
    <text evidence="1">Belongs to the AfsR/DnrI/RedD regulatory family.</text>
</comment>
<evidence type="ECO:0000256" key="2">
    <source>
        <dbReference type="ARBA" id="ARBA00023125"/>
    </source>
</evidence>
<feature type="domain" description="OmpR/PhoB-type" evidence="3">
    <location>
        <begin position="18"/>
        <end position="90"/>
    </location>
</feature>
<dbReference type="EMBL" id="SLWY01000001">
    <property type="protein sequence ID" value="TCO83690.1"/>
    <property type="molecule type" value="Genomic_DNA"/>
</dbReference>
<dbReference type="GO" id="GO:0000160">
    <property type="term" value="P:phosphorelay signal transduction system"/>
    <property type="evidence" value="ECO:0007669"/>
    <property type="project" value="InterPro"/>
</dbReference>
<dbReference type="SMART" id="SM00862">
    <property type="entry name" value="Trans_reg_C"/>
    <property type="match status" value="1"/>
</dbReference>
<evidence type="ECO:0000313" key="6">
    <source>
        <dbReference type="Proteomes" id="UP000295765"/>
    </source>
</evidence>
<evidence type="ECO:0000256" key="1">
    <source>
        <dbReference type="ARBA" id="ARBA00005820"/>
    </source>
</evidence>
<dbReference type="SUPFAM" id="SSF46894">
    <property type="entry name" value="C-terminal effector domain of the bipartite response regulators"/>
    <property type="match status" value="1"/>
</dbReference>
<protein>
    <submittedName>
        <fullName evidence="5">DNA-binding SARP family transcriptional activator</fullName>
    </submittedName>
</protein>
<dbReference type="SUPFAM" id="SSF48452">
    <property type="entry name" value="TPR-like"/>
    <property type="match status" value="2"/>
</dbReference>
<sequence>MSEVRIDVLGPFALAVGGAAVTLPTRKAEALLALLALAPGGRLSRERLCDLLWPRSGVEQARGSLRQALAQLRRALPAQVLEATPAWLRLVEAAVDVDATGFARALAEGSRAGLEAANALYRGALLDGLDVASAPFDDWRRQEDERLRARLLDALRRLLQLRAEAGDEPGALDLGERLLALDPLAEESHRALMALHLARGAPGAAMRQYEQCRQRLRSELGVAPAAQTEALRRRVLAPPAPAADPRPGVAVLPFANLSDGAEHRYWAIGFTEEVTRALARFRALRVAARHSAFALADMALPAGDIGRRLGVRYLLGGSVRPAPQVLHVSCELVDADTGHYLWTHRYELEAGALDAGLDDISVRVAGALAVQVDRALLQGARRQPLENLAVYDCWLRGLEQLHEGTLASHDRARVFFERALELDPGFARAYAGLSLTHFNEWSCHAWERWEETHTRAQHFAERAVALDDADHVTQSILGRIHLYRREFARAEHHIARAEALNPNDADTLVQASLAFAYLGEVARGVDAQRRAFALNPLHDDWYFAFGCAPYLVGRELAQGVALAAKAPDAATDSRAHLAWAYAHLGRTAEAARFRDDFLAAFRRNITCGRAPRRDEPARWLWRVNPLRRAEDAAFVFEGLARAGFVVPPDLLP</sequence>
<feature type="domain" description="Bacterial transcriptional activator" evidence="4">
    <location>
        <begin position="97"/>
        <end position="236"/>
    </location>
</feature>
<dbReference type="SMART" id="SM01043">
    <property type="entry name" value="BTAD"/>
    <property type="match status" value="1"/>
</dbReference>
<dbReference type="OrthoDB" id="1971692at2"/>
<proteinExistence type="inferred from homology"/>
<dbReference type="Pfam" id="PF03704">
    <property type="entry name" value="BTAD"/>
    <property type="match status" value="1"/>
</dbReference>
<dbReference type="InterPro" id="IPR001867">
    <property type="entry name" value="OmpR/PhoB-type_DNA-bd"/>
</dbReference>
<dbReference type="InterPro" id="IPR005158">
    <property type="entry name" value="BTAD"/>
</dbReference>
<reference evidence="5 6" key="1">
    <citation type="submission" date="2019-03" db="EMBL/GenBank/DDBJ databases">
        <title>Genomic Encyclopedia of Type Strains, Phase IV (KMG-IV): sequencing the most valuable type-strain genomes for metagenomic binning, comparative biology and taxonomic classification.</title>
        <authorList>
            <person name="Goeker M."/>
        </authorList>
    </citation>
    <scope>NUCLEOTIDE SEQUENCE [LARGE SCALE GENOMIC DNA]</scope>
    <source>
        <strain evidence="5 6">DSM 25287</strain>
    </source>
</reference>
<dbReference type="Proteomes" id="UP000295765">
    <property type="component" value="Unassembled WGS sequence"/>
</dbReference>
<dbReference type="GO" id="GO:0006355">
    <property type="term" value="P:regulation of DNA-templated transcription"/>
    <property type="evidence" value="ECO:0007669"/>
    <property type="project" value="InterPro"/>
</dbReference>
<name>A0A4R2LUU0_9GAMM</name>
<organism evidence="5 6">
    <name type="scientific">Plasticicumulans lactativorans</name>
    <dbReference type="NCBI Taxonomy" id="1133106"/>
    <lineage>
        <taxon>Bacteria</taxon>
        <taxon>Pseudomonadati</taxon>
        <taxon>Pseudomonadota</taxon>
        <taxon>Gammaproteobacteria</taxon>
        <taxon>Candidatus Competibacteraceae</taxon>
        <taxon>Plasticicumulans</taxon>
    </lineage>
</organism>
<comment type="caution">
    <text evidence="5">The sequence shown here is derived from an EMBL/GenBank/DDBJ whole genome shotgun (WGS) entry which is preliminary data.</text>
</comment>
<dbReference type="InterPro" id="IPR011990">
    <property type="entry name" value="TPR-like_helical_dom_sf"/>
</dbReference>
<dbReference type="InterPro" id="IPR036388">
    <property type="entry name" value="WH-like_DNA-bd_sf"/>
</dbReference>
<evidence type="ECO:0000259" key="3">
    <source>
        <dbReference type="SMART" id="SM00862"/>
    </source>
</evidence>
<keyword evidence="2 5" id="KW-0238">DNA-binding</keyword>
<gene>
    <name evidence="5" type="ORF">EV699_10174</name>
</gene>
<dbReference type="InterPro" id="IPR016032">
    <property type="entry name" value="Sig_transdc_resp-reg_C-effctor"/>
</dbReference>
<accession>A0A4R2LUU0</accession>
<dbReference type="GO" id="GO:0003677">
    <property type="term" value="F:DNA binding"/>
    <property type="evidence" value="ECO:0007669"/>
    <property type="project" value="UniProtKB-KW"/>
</dbReference>
<dbReference type="PANTHER" id="PTHR35807">
    <property type="entry name" value="TRANSCRIPTIONAL REGULATOR REDD-RELATED"/>
    <property type="match status" value="1"/>
</dbReference>
<dbReference type="Gene3D" id="1.25.40.10">
    <property type="entry name" value="Tetratricopeptide repeat domain"/>
    <property type="match status" value="2"/>
</dbReference>
<keyword evidence="6" id="KW-1185">Reference proteome</keyword>
<dbReference type="RefSeq" id="WP_132537965.1">
    <property type="nucleotide sequence ID" value="NZ_SLWY01000001.1"/>
</dbReference>
<dbReference type="AlphaFoldDB" id="A0A4R2LUU0"/>
<dbReference type="InterPro" id="IPR051677">
    <property type="entry name" value="AfsR-DnrI-RedD_regulator"/>
</dbReference>
<dbReference type="Gene3D" id="1.10.10.10">
    <property type="entry name" value="Winged helix-like DNA-binding domain superfamily/Winged helix DNA-binding domain"/>
    <property type="match status" value="1"/>
</dbReference>